<dbReference type="GO" id="GO:0046872">
    <property type="term" value="F:metal ion binding"/>
    <property type="evidence" value="ECO:0007669"/>
    <property type="project" value="UniProtKB-KW"/>
</dbReference>
<evidence type="ECO:0000256" key="2">
    <source>
        <dbReference type="ARBA" id="ARBA00007958"/>
    </source>
</evidence>
<gene>
    <name evidence="6" type="ORF">METZ01_LOCUS149431</name>
</gene>
<dbReference type="InterPro" id="IPR023214">
    <property type="entry name" value="HAD_sf"/>
</dbReference>
<evidence type="ECO:0000256" key="4">
    <source>
        <dbReference type="ARBA" id="ARBA00022842"/>
    </source>
</evidence>
<dbReference type="Gene3D" id="3.40.50.1000">
    <property type="entry name" value="HAD superfamily/HAD-like"/>
    <property type="match status" value="2"/>
</dbReference>
<comment type="similarity">
    <text evidence="2">Belongs to the HAD-like hydrolase superfamily.</text>
</comment>
<dbReference type="InterPro" id="IPR036412">
    <property type="entry name" value="HAD-like_sf"/>
</dbReference>
<dbReference type="InterPro" id="IPR006357">
    <property type="entry name" value="HAD-SF_hydro_IIA"/>
</dbReference>
<dbReference type="AlphaFoldDB" id="A0A382A696"/>
<dbReference type="NCBIfam" id="TIGR01460">
    <property type="entry name" value="HAD-SF-IIA"/>
    <property type="match status" value="1"/>
</dbReference>
<dbReference type="GO" id="GO:0016791">
    <property type="term" value="F:phosphatase activity"/>
    <property type="evidence" value="ECO:0007669"/>
    <property type="project" value="InterPro"/>
</dbReference>
<evidence type="ECO:0000256" key="5">
    <source>
        <dbReference type="ARBA" id="ARBA00039666"/>
    </source>
</evidence>
<dbReference type="PANTHER" id="PTHR19288">
    <property type="entry name" value="4-NITROPHENYLPHOSPHATASE-RELATED"/>
    <property type="match status" value="1"/>
</dbReference>
<dbReference type="InterPro" id="IPR006355">
    <property type="entry name" value="LHPP/HDHD2"/>
</dbReference>
<dbReference type="PANTHER" id="PTHR19288:SF46">
    <property type="entry name" value="HALOACID DEHALOGENASE-LIKE HYDROLASE DOMAIN-CONTAINING PROTEIN 2"/>
    <property type="match status" value="1"/>
</dbReference>
<organism evidence="6">
    <name type="scientific">marine metagenome</name>
    <dbReference type="NCBI Taxonomy" id="408172"/>
    <lineage>
        <taxon>unclassified sequences</taxon>
        <taxon>metagenomes</taxon>
        <taxon>ecological metagenomes</taxon>
    </lineage>
</organism>
<dbReference type="Pfam" id="PF13242">
    <property type="entry name" value="Hydrolase_like"/>
    <property type="match status" value="1"/>
</dbReference>
<dbReference type="GO" id="GO:0005737">
    <property type="term" value="C:cytoplasm"/>
    <property type="evidence" value="ECO:0007669"/>
    <property type="project" value="TreeGrafter"/>
</dbReference>
<evidence type="ECO:0000313" key="6">
    <source>
        <dbReference type="EMBL" id="SVA96577.1"/>
    </source>
</evidence>
<reference evidence="6" key="1">
    <citation type="submission" date="2018-05" db="EMBL/GenBank/DDBJ databases">
        <authorList>
            <person name="Lanie J.A."/>
            <person name="Ng W.-L."/>
            <person name="Kazmierczak K.M."/>
            <person name="Andrzejewski T.M."/>
            <person name="Davidsen T.M."/>
            <person name="Wayne K.J."/>
            <person name="Tettelin H."/>
            <person name="Glass J.I."/>
            <person name="Rusch D."/>
            <person name="Podicherti R."/>
            <person name="Tsui H.-C.T."/>
            <person name="Winkler M.E."/>
        </authorList>
    </citation>
    <scope>NUCLEOTIDE SEQUENCE</scope>
</reference>
<evidence type="ECO:0000256" key="3">
    <source>
        <dbReference type="ARBA" id="ARBA00022723"/>
    </source>
</evidence>
<protein>
    <recommendedName>
        <fullName evidence="5">Haloacid dehalogenase-like hydrolase domain-containing protein 2</fullName>
    </recommendedName>
</protein>
<keyword evidence="4" id="KW-0460">Magnesium</keyword>
<keyword evidence="3" id="KW-0479">Metal-binding</keyword>
<dbReference type="NCBIfam" id="TIGR01458">
    <property type="entry name" value="HAD-SF-IIA-hyp3"/>
    <property type="match status" value="1"/>
</dbReference>
<evidence type="ECO:0000256" key="1">
    <source>
        <dbReference type="ARBA" id="ARBA00001946"/>
    </source>
</evidence>
<dbReference type="Pfam" id="PF13344">
    <property type="entry name" value="Hydrolase_6"/>
    <property type="match status" value="1"/>
</dbReference>
<comment type="cofactor">
    <cofactor evidence="1">
        <name>Mg(2+)</name>
        <dbReference type="ChEBI" id="CHEBI:18420"/>
    </cofactor>
</comment>
<name>A0A382A696_9ZZZZ</name>
<sequence>MPDHLEDIEGVLLDLDGTIFIGDRLVPGAADAVSALRRAGLPIRFGTNITRTPREDLVQRLQEMGLDLASEEVLTAPLVAASWLEKKGLWNVLLCLPEGTRADFSHFTLEETSPQAVVVGDLGSAWDFTRLNSAFQHLMEGAEFVALHRLPYWDTGAGLALDGGSFVAALEYATNREATLIGKPSSIFFQAAAEAMDIEPFNMAVVGDDLGTDVAGALSCDATAILVRTGKFQESDLSVRKPKPDLVLDSIASLPTALGVKFG</sequence>
<proteinExistence type="inferred from homology"/>
<dbReference type="EMBL" id="UINC01023927">
    <property type="protein sequence ID" value="SVA96577.1"/>
    <property type="molecule type" value="Genomic_DNA"/>
</dbReference>
<accession>A0A382A696</accession>
<dbReference type="SUPFAM" id="SSF56784">
    <property type="entry name" value="HAD-like"/>
    <property type="match status" value="1"/>
</dbReference>